<evidence type="ECO:0000313" key="3">
    <source>
        <dbReference type="Proteomes" id="UP000235388"/>
    </source>
</evidence>
<sequence length="95" mass="10562">MLTDEIATISEEMLTDETATMLLGPRKVMGLGIGHAELVDRPRGPDWLDKVLLLKSINALWFSFRIYKGKSLAVPDACGNKLPCWCVVGRRVFGK</sequence>
<gene>
    <name evidence="2" type="ORF">PCANC_13473</name>
    <name evidence="1" type="ORF">PCANC_16444</name>
</gene>
<evidence type="ECO:0000313" key="1">
    <source>
        <dbReference type="EMBL" id="PLW33491.1"/>
    </source>
</evidence>
<proteinExistence type="predicted"/>
<comment type="caution">
    <text evidence="1">The sequence shown here is derived from an EMBL/GenBank/DDBJ whole genome shotgun (WGS) entry which is preliminary data.</text>
</comment>
<keyword evidence="3" id="KW-1185">Reference proteome</keyword>
<name>A0A2N5U6W4_9BASI</name>
<reference evidence="1 3" key="1">
    <citation type="submission" date="2017-11" db="EMBL/GenBank/DDBJ databases">
        <title>De novo assembly and phasing of dikaryotic genomes from two isolates of Puccinia coronata f. sp. avenae, the causal agent of oat crown rust.</title>
        <authorList>
            <person name="Miller M.E."/>
            <person name="Zhang Y."/>
            <person name="Omidvar V."/>
            <person name="Sperschneider J."/>
            <person name="Schwessinger B."/>
            <person name="Raley C."/>
            <person name="Palmer J.M."/>
            <person name="Garnica D."/>
            <person name="Upadhyaya N."/>
            <person name="Rathjen J."/>
            <person name="Taylor J.M."/>
            <person name="Park R.F."/>
            <person name="Dodds P.N."/>
            <person name="Hirsch C.D."/>
            <person name="Kianian S.F."/>
            <person name="Figueroa M."/>
        </authorList>
    </citation>
    <scope>NUCLEOTIDE SEQUENCE [LARGE SCALE GENOMIC DNA]</scope>
    <source>
        <strain evidence="1">12NC29</strain>
    </source>
</reference>
<accession>A0A2N5U6W4</accession>
<protein>
    <submittedName>
        <fullName evidence="1">Uncharacterized protein</fullName>
    </submittedName>
</protein>
<evidence type="ECO:0000313" key="2">
    <source>
        <dbReference type="EMBL" id="PLW44974.1"/>
    </source>
</evidence>
<dbReference type="Proteomes" id="UP000235388">
    <property type="component" value="Unassembled WGS sequence"/>
</dbReference>
<dbReference type="EMBL" id="PGCJ01000298">
    <property type="protein sequence ID" value="PLW33491.1"/>
    <property type="molecule type" value="Genomic_DNA"/>
</dbReference>
<dbReference type="EMBL" id="PGCJ01000132">
    <property type="protein sequence ID" value="PLW44974.1"/>
    <property type="molecule type" value="Genomic_DNA"/>
</dbReference>
<dbReference type="AlphaFoldDB" id="A0A2N5U6W4"/>
<organism evidence="1 3">
    <name type="scientific">Puccinia coronata f. sp. avenae</name>
    <dbReference type="NCBI Taxonomy" id="200324"/>
    <lineage>
        <taxon>Eukaryota</taxon>
        <taxon>Fungi</taxon>
        <taxon>Dikarya</taxon>
        <taxon>Basidiomycota</taxon>
        <taxon>Pucciniomycotina</taxon>
        <taxon>Pucciniomycetes</taxon>
        <taxon>Pucciniales</taxon>
        <taxon>Pucciniaceae</taxon>
        <taxon>Puccinia</taxon>
    </lineage>
</organism>